<dbReference type="AlphaFoldDB" id="A0A9W5MZP1"/>
<sequence>MPFYCIFITVSLDSLKGYVGTGQQVGKTEIGLPGSKERVNFNKNIGIYIDPVTGNQTPTTMGIIHYSKNGYHVVPAKPKE</sequence>
<organism evidence="2 3">
    <name type="scientific">Neisseria subflava NJ9703</name>
    <dbReference type="NCBI Taxonomy" id="546268"/>
    <lineage>
        <taxon>Bacteria</taxon>
        <taxon>Pseudomonadati</taxon>
        <taxon>Pseudomonadota</taxon>
        <taxon>Betaproteobacteria</taxon>
        <taxon>Neisseriales</taxon>
        <taxon>Neisseriaceae</taxon>
        <taxon>Neisseria</taxon>
    </lineage>
</organism>
<evidence type="ECO:0000259" key="1">
    <source>
        <dbReference type="Pfam" id="PF15542"/>
    </source>
</evidence>
<dbReference type="EMBL" id="ACEO02000004">
    <property type="protein sequence ID" value="EFC52400.1"/>
    <property type="molecule type" value="Genomic_DNA"/>
</dbReference>
<gene>
    <name evidence="2" type="ORF">NEISUBOT_04146</name>
</gene>
<comment type="caution">
    <text evidence="2">The sequence shown here is derived from an EMBL/GenBank/DDBJ whole genome shotgun (WGS) entry which is preliminary data.</text>
</comment>
<dbReference type="RefSeq" id="WP_004519793.1">
    <property type="nucleotide sequence ID" value="NZ_ACEO02000004.1"/>
</dbReference>
<feature type="domain" description="Bacterial toxin 50" evidence="1">
    <location>
        <begin position="15"/>
        <end position="75"/>
    </location>
</feature>
<dbReference type="InterPro" id="IPR029100">
    <property type="entry name" value="Ntox50"/>
</dbReference>
<dbReference type="Pfam" id="PF15542">
    <property type="entry name" value="Ntox50"/>
    <property type="match status" value="1"/>
</dbReference>
<name>A0A9W5MZP1_NEISU</name>
<evidence type="ECO:0000313" key="3">
    <source>
        <dbReference type="Proteomes" id="UP000004621"/>
    </source>
</evidence>
<proteinExistence type="predicted"/>
<evidence type="ECO:0000313" key="2">
    <source>
        <dbReference type="EMBL" id="EFC52400.1"/>
    </source>
</evidence>
<reference evidence="2 3" key="1">
    <citation type="submission" date="2010-01" db="EMBL/GenBank/DDBJ databases">
        <authorList>
            <person name="Weinstock G."/>
            <person name="Sodergren E."/>
            <person name="Clifton S."/>
            <person name="Fulton L."/>
            <person name="Fulton B."/>
            <person name="Courtney L."/>
            <person name="Fronick C."/>
            <person name="Harrison M."/>
            <person name="Strong C."/>
            <person name="Farmer C."/>
            <person name="Delahaunty K."/>
            <person name="Markovic C."/>
            <person name="Hall O."/>
            <person name="Minx P."/>
            <person name="Tomlinson C."/>
            <person name="Mitreva M."/>
            <person name="Nelson J."/>
            <person name="Hou S."/>
            <person name="Wollam A."/>
            <person name="Pepin K.H."/>
            <person name="Johnson M."/>
            <person name="Bhonagiri V."/>
            <person name="Nash W.E."/>
            <person name="Warren W."/>
            <person name="Chinwalla A."/>
            <person name="Mardis E.R."/>
            <person name="Wilson R.K."/>
        </authorList>
    </citation>
    <scope>NUCLEOTIDE SEQUENCE [LARGE SCALE GENOMIC DNA]</scope>
    <source>
        <strain evidence="2 3">NJ9703</strain>
    </source>
</reference>
<protein>
    <recommendedName>
        <fullName evidence="1">Bacterial toxin 50 domain-containing protein</fullName>
    </recommendedName>
</protein>
<accession>A0A9W5MZP1</accession>
<dbReference type="Proteomes" id="UP000004621">
    <property type="component" value="Unassembled WGS sequence"/>
</dbReference>